<sequence>MLTFIMLARLATLCPVPVLQRVDRLIEPLRATCTAKVKAGSVKQEFEKQDELKRSAMRAVAALLTIPEVGKSPIMADFSSQIRSNPELAALFESIQKDSVSAPSTDSMELS</sequence>
<comment type="caution">
    <text evidence="1">The sequence shown here is derived from an EMBL/GenBank/DDBJ whole genome shotgun (WGS) entry which is preliminary data.</text>
</comment>
<protein>
    <submittedName>
        <fullName evidence="1">Uncharacterized protein</fullName>
    </submittedName>
</protein>
<organism evidence="1 2">
    <name type="scientific">Ovis ammon polii x Ovis aries</name>
    <dbReference type="NCBI Taxonomy" id="2918886"/>
    <lineage>
        <taxon>Eukaryota</taxon>
        <taxon>Metazoa</taxon>
        <taxon>Chordata</taxon>
        <taxon>Craniata</taxon>
        <taxon>Vertebrata</taxon>
        <taxon>Euteleostomi</taxon>
        <taxon>Mammalia</taxon>
        <taxon>Eutheria</taxon>
        <taxon>Laurasiatheria</taxon>
        <taxon>Artiodactyla</taxon>
        <taxon>Ruminantia</taxon>
        <taxon>Pecora</taxon>
        <taxon>Bovidae</taxon>
        <taxon>Caprinae</taxon>
        <taxon>Ovis</taxon>
    </lineage>
</organism>
<accession>A0ACB9UAZ1</accession>
<reference evidence="1" key="1">
    <citation type="submission" date="2022-03" db="EMBL/GenBank/DDBJ databases">
        <title>Genomic analyses of argali, domestic sheep and their hybrids provide insights into chromosomal evolution, heterosis and genetic basis of agronomic traits.</title>
        <authorList>
            <person name="Li M."/>
        </authorList>
    </citation>
    <scope>NUCLEOTIDE SEQUENCE</scope>
    <source>
        <strain evidence="1">F1 hybrid</strain>
    </source>
</reference>
<name>A0ACB9UAZ1_9CETA</name>
<dbReference type="Proteomes" id="UP001057279">
    <property type="component" value="Linkage Group LG20"/>
</dbReference>
<keyword evidence="2" id="KW-1185">Reference proteome</keyword>
<proteinExistence type="predicted"/>
<dbReference type="EMBL" id="CM043045">
    <property type="protein sequence ID" value="KAI4563547.1"/>
    <property type="molecule type" value="Genomic_DNA"/>
</dbReference>
<evidence type="ECO:0000313" key="1">
    <source>
        <dbReference type="EMBL" id="KAI4563547.1"/>
    </source>
</evidence>
<evidence type="ECO:0000313" key="2">
    <source>
        <dbReference type="Proteomes" id="UP001057279"/>
    </source>
</evidence>
<gene>
    <name evidence="1" type="ORF">MJG53_016121</name>
</gene>